<evidence type="ECO:0000313" key="2">
    <source>
        <dbReference type="Proteomes" id="UP001082899"/>
    </source>
</evidence>
<dbReference type="Proteomes" id="UP001082899">
    <property type="component" value="Unassembled WGS sequence"/>
</dbReference>
<keyword evidence="2" id="KW-1185">Reference proteome</keyword>
<proteinExistence type="predicted"/>
<comment type="caution">
    <text evidence="1">The sequence shown here is derived from an EMBL/GenBank/DDBJ whole genome shotgun (WGS) entry which is preliminary data.</text>
</comment>
<accession>A0ABT3ZNW4</accession>
<name>A0ABT3ZNW4_9BURK</name>
<reference evidence="1" key="1">
    <citation type="submission" date="2022-11" db="EMBL/GenBank/DDBJ databases">
        <title>Robbsia betulipollinis sp. nov., isolated from pollen of birch (Betula pendula).</title>
        <authorList>
            <person name="Shi H."/>
            <person name="Ambika Manirajan B."/>
            <person name="Ratering S."/>
            <person name="Geissler-Plaum R."/>
            <person name="Schnell S."/>
        </authorList>
    </citation>
    <scope>NUCLEOTIDE SEQUENCE</scope>
    <source>
        <strain evidence="1">Bb-Pol-6</strain>
    </source>
</reference>
<dbReference type="RefSeq" id="WP_267848128.1">
    <property type="nucleotide sequence ID" value="NZ_JAPMXC010000003.1"/>
</dbReference>
<organism evidence="1 2">
    <name type="scientific">Robbsia betulipollinis</name>
    <dbReference type="NCBI Taxonomy" id="2981849"/>
    <lineage>
        <taxon>Bacteria</taxon>
        <taxon>Pseudomonadati</taxon>
        <taxon>Pseudomonadota</taxon>
        <taxon>Betaproteobacteria</taxon>
        <taxon>Burkholderiales</taxon>
        <taxon>Burkholderiaceae</taxon>
        <taxon>Robbsia</taxon>
    </lineage>
</organism>
<protein>
    <submittedName>
        <fullName evidence="1">Uncharacterized protein</fullName>
    </submittedName>
</protein>
<sequence>MFYEPGVTTWKVVDGEGVVLNEHVTYTQANVLAEMYLTSNPNRGIHIKAMVEAAAPQAPQVPLEAIAGAEKAAVTRMVNGGERDALREAIEAEQQAAATLDERKGVASRAAVMLTGLQTALDKAIADRESRIAESGAELVAAMRSGGAAMVDSGGRLLDIASATFKRDAAQSAKAQIDADLKEAEAAHVVAESQCRLAVRAVMSAEAVVMVERLKVIKAEMGVILAALDTLGLHGGHLPFSATSGIHDTPYGDQDAENRRWGRFAAALRADPATQIGELQ</sequence>
<gene>
    <name evidence="1" type="ORF">OVY01_13500</name>
</gene>
<evidence type="ECO:0000313" key="1">
    <source>
        <dbReference type="EMBL" id="MCY0388234.1"/>
    </source>
</evidence>
<dbReference type="EMBL" id="JAPMXC010000003">
    <property type="protein sequence ID" value="MCY0388234.1"/>
    <property type="molecule type" value="Genomic_DNA"/>
</dbReference>